<dbReference type="EMBL" id="JF268689">
    <property type="protein sequence ID" value="AEM66537.1"/>
    <property type="molecule type" value="Genomic_DNA"/>
</dbReference>
<dbReference type="EMBL" id="JF268688">
    <property type="protein sequence ID" value="AEM66527.1"/>
    <property type="molecule type" value="Genomic_DNA"/>
</dbReference>
<accession>E5D2K0</accession>
<evidence type="ECO:0000313" key="4">
    <source>
        <dbReference type="EMBL" id="AEM66537.1"/>
    </source>
</evidence>
<evidence type="ECO:0000313" key="3">
    <source>
        <dbReference type="EMBL" id="AEM66527.1"/>
    </source>
</evidence>
<sequence>MMAISSIHIIPIKANSEIHNKRLKDYDYVRKDLSHLNEAWEVESISMAMDRIKEAYMKCTGQKMQKRATPIREGVVNLNAQHSMADLKRLSKALENEFGIKAIQIYIHRDEGHYRIKASDENWKPNLHAHIVFDWTDKNGKSIKLNRIKMSKMQDLVAEQLSMERGQYATVTGKKHLNPVQFKLEKLKEQEKEQLLEIDRLAEMVRKGKSLEVELEISRKNYLEQKEMEMELSDKIVKMKKLIDNDMSIEDFEKTSMTSMLLGTEKKIDRNKVLTLLDAFSANKKALEGWKQKYEGLEKRFSEMKISKESEVLGWVNKLHRVDLEKKELEKKLKQWEGLSIEELQDIIDRKKQKMKEWQERKEVIEMLTPMAFKKAFEVNQNKTLWEDVYFELEQLVIGKIGKRVENKSLMERAMLKFQEKYNIEFKKSRRLGL</sequence>
<evidence type="ECO:0000256" key="1">
    <source>
        <dbReference type="SAM" id="Coils"/>
    </source>
</evidence>
<dbReference type="AlphaFoldDB" id="E5D2K0"/>
<reference evidence="2" key="1">
    <citation type="journal article" date="2010" name="Avian Pathol.">
        <title>Prevalence and molecular characterization of chloramphenicol resistance in Riemerella anatipestifer isolated from ducks and geese in Taiwan.</title>
        <authorList>
            <person name="Chen Y.P."/>
            <person name="Tsao M.Y."/>
            <person name="Lee S.H."/>
            <person name="Chou C.H."/>
            <person name="Tsai H.J."/>
        </authorList>
    </citation>
    <scope>NUCLEOTIDE SEQUENCE</scope>
    <source>
        <strain evidence="2">0511</strain>
        <plasmid evidence="2">pRA0511</plasmid>
    </source>
</reference>
<protein>
    <submittedName>
        <fullName evidence="2 3">Mobilization protein</fullName>
    </submittedName>
</protein>
<geneLocation type="plasmid" evidence="3">
    <name>pRA0726</name>
</geneLocation>
<proteinExistence type="predicted"/>
<keyword evidence="2" id="KW-0614">Plasmid</keyword>
<feature type="coiled-coil region" evidence="1">
    <location>
        <begin position="319"/>
        <end position="368"/>
    </location>
</feature>
<evidence type="ECO:0000313" key="2">
    <source>
        <dbReference type="EMBL" id="ADD83110.1"/>
    </source>
</evidence>
<geneLocation type="plasmid" evidence="2">
    <name>pRA0511</name>
</geneLocation>
<reference evidence="3" key="2">
    <citation type="submission" date="2011-01" db="EMBL/GenBank/DDBJ databases">
        <authorList>
            <person name="Chen Y.-P."/>
            <person name="Lee S.-H."/>
            <person name="Tsai H.-J."/>
        </authorList>
    </citation>
    <scope>NUCLEOTIDE SEQUENCE</scope>
    <source>
        <strain evidence="3">0726</strain>
        <strain evidence="4">0846</strain>
        <plasmid evidence="3">pRA0726</plasmid>
        <plasmid evidence="4">pRA0846</plasmid>
    </source>
</reference>
<keyword evidence="1" id="KW-0175">Coiled coil</keyword>
<dbReference type="RefSeq" id="WP_014043455.1">
    <property type="nucleotide sequence ID" value="NC_015950.1"/>
</dbReference>
<geneLocation type="plasmid" evidence="4">
    <name>pRA0846</name>
</geneLocation>
<name>E5D2K0_RIEAN</name>
<dbReference type="EMBL" id="GU014535">
    <property type="protein sequence ID" value="ADD83110.1"/>
    <property type="molecule type" value="Genomic_DNA"/>
</dbReference>
<reference evidence="3" key="3">
    <citation type="journal article" date="2012" name="Vet. Microbiol.">
        <title>Detection of florfenicol resistance genes in Riemerella anatipestifer isolated from ducks and geese.</title>
        <authorList>
            <person name="Chen Y.P."/>
            <person name="Lee S.H."/>
            <person name="Chou C.H."/>
            <person name="Tsai H.J."/>
        </authorList>
    </citation>
    <scope>NUCLEOTIDE SEQUENCE</scope>
    <source>
        <strain evidence="3">0726</strain>
        <strain evidence="4">0846</strain>
        <plasmid evidence="3">pRA0726</plasmid>
        <plasmid evidence="4">pRA0846</plasmid>
    </source>
</reference>
<gene>
    <name evidence="3" type="primary">mob</name>
</gene>
<organism evidence="2">
    <name type="scientific">Riemerella anatipestifer</name>
    <name type="common">Moraxella anatipestifer</name>
    <dbReference type="NCBI Taxonomy" id="34085"/>
    <lineage>
        <taxon>Bacteria</taxon>
        <taxon>Pseudomonadati</taxon>
        <taxon>Bacteroidota</taxon>
        <taxon>Flavobacteriia</taxon>
        <taxon>Flavobacteriales</taxon>
        <taxon>Weeksellaceae</taxon>
        <taxon>Riemerella</taxon>
    </lineage>
</organism>